<evidence type="ECO:0000313" key="7">
    <source>
        <dbReference type="Proteomes" id="UP001592582"/>
    </source>
</evidence>
<evidence type="ECO:0000256" key="2">
    <source>
        <dbReference type="ARBA" id="ARBA00005582"/>
    </source>
</evidence>
<reference evidence="6 7" key="1">
    <citation type="submission" date="2024-09" db="EMBL/GenBank/DDBJ databases">
        <authorList>
            <person name="Lee S.D."/>
        </authorList>
    </citation>
    <scope>NUCLEOTIDE SEQUENCE [LARGE SCALE GENOMIC DNA]</scope>
    <source>
        <strain evidence="6 7">N1-1</strain>
    </source>
</reference>
<comment type="cofactor">
    <cofactor evidence="1">
        <name>Mg(2+)</name>
        <dbReference type="ChEBI" id="CHEBI:18420"/>
    </cofactor>
</comment>
<dbReference type="InterPro" id="IPR000086">
    <property type="entry name" value="NUDIX_hydrolase_dom"/>
</dbReference>
<evidence type="ECO:0000256" key="1">
    <source>
        <dbReference type="ARBA" id="ARBA00001946"/>
    </source>
</evidence>
<sequence length="165" mass="18173">MILQTVTVPWIPVRHRMDVVLTPRIPEGYTVTTAFVLALDADNRTLLTHVDRPDRGWEVPGGHLDPGESPLDAAVRELAEETGLHTPPPSLTPLGGLQITLLEDPPPTYTYPTHAFMAFYTLRLPTRGEDTTPHPTSECTQAAWFDTPLPTPTATWLPLHATLLA</sequence>
<dbReference type="InterPro" id="IPR020084">
    <property type="entry name" value="NUDIX_hydrolase_CS"/>
</dbReference>
<comment type="caution">
    <text evidence="6">The sequence shown here is derived from an EMBL/GenBank/DDBJ whole genome shotgun (WGS) entry which is preliminary data.</text>
</comment>
<dbReference type="InterPro" id="IPR020476">
    <property type="entry name" value="Nudix_hydrolase"/>
</dbReference>
<keyword evidence="7" id="KW-1185">Reference proteome</keyword>
<accession>A0ABV6V2G1</accession>
<dbReference type="PROSITE" id="PS00893">
    <property type="entry name" value="NUDIX_BOX"/>
    <property type="match status" value="1"/>
</dbReference>
<dbReference type="Proteomes" id="UP001592582">
    <property type="component" value="Unassembled WGS sequence"/>
</dbReference>
<dbReference type="PANTHER" id="PTHR43046">
    <property type="entry name" value="GDP-MANNOSE MANNOSYL HYDROLASE"/>
    <property type="match status" value="1"/>
</dbReference>
<evidence type="ECO:0000256" key="4">
    <source>
        <dbReference type="RuleBase" id="RU003476"/>
    </source>
</evidence>
<dbReference type="PROSITE" id="PS51462">
    <property type="entry name" value="NUDIX"/>
    <property type="match status" value="1"/>
</dbReference>
<name>A0ABV6V2G1_9ACTN</name>
<dbReference type="PANTHER" id="PTHR43046:SF16">
    <property type="entry name" value="ADP-RIBOSE PYROPHOSPHATASE YJHB-RELATED"/>
    <property type="match status" value="1"/>
</dbReference>
<evidence type="ECO:0000256" key="3">
    <source>
        <dbReference type="ARBA" id="ARBA00022801"/>
    </source>
</evidence>
<dbReference type="CDD" id="cd02883">
    <property type="entry name" value="NUDIX_Hydrolase"/>
    <property type="match status" value="1"/>
</dbReference>
<comment type="similarity">
    <text evidence="2 4">Belongs to the Nudix hydrolase family.</text>
</comment>
<protein>
    <submittedName>
        <fullName evidence="6">NUDIX hydrolase</fullName>
    </submittedName>
</protein>
<keyword evidence="3 4" id="KW-0378">Hydrolase</keyword>
<organism evidence="6 7">
    <name type="scientific">Streptacidiphilus alkalitolerans</name>
    <dbReference type="NCBI Taxonomy" id="3342712"/>
    <lineage>
        <taxon>Bacteria</taxon>
        <taxon>Bacillati</taxon>
        <taxon>Actinomycetota</taxon>
        <taxon>Actinomycetes</taxon>
        <taxon>Kitasatosporales</taxon>
        <taxon>Streptomycetaceae</taxon>
        <taxon>Streptacidiphilus</taxon>
    </lineage>
</organism>
<dbReference type="EMBL" id="JBHEZX010000001">
    <property type="protein sequence ID" value="MFC1407910.1"/>
    <property type="molecule type" value="Genomic_DNA"/>
</dbReference>
<gene>
    <name evidence="6" type="ORF">ACEZDG_01300</name>
</gene>
<feature type="domain" description="Nudix hydrolase" evidence="5">
    <location>
        <begin position="28"/>
        <end position="165"/>
    </location>
</feature>
<dbReference type="RefSeq" id="WP_380501247.1">
    <property type="nucleotide sequence ID" value="NZ_JBHEZX010000001.1"/>
</dbReference>
<proteinExistence type="inferred from homology"/>
<dbReference type="GO" id="GO:0016787">
    <property type="term" value="F:hydrolase activity"/>
    <property type="evidence" value="ECO:0007669"/>
    <property type="project" value="UniProtKB-KW"/>
</dbReference>
<dbReference type="PRINTS" id="PR00502">
    <property type="entry name" value="NUDIXFAMILY"/>
</dbReference>
<dbReference type="Gene3D" id="3.90.79.10">
    <property type="entry name" value="Nucleoside Triphosphate Pyrophosphohydrolase"/>
    <property type="match status" value="1"/>
</dbReference>
<dbReference type="SUPFAM" id="SSF55811">
    <property type="entry name" value="Nudix"/>
    <property type="match status" value="1"/>
</dbReference>
<evidence type="ECO:0000313" key="6">
    <source>
        <dbReference type="EMBL" id="MFC1407910.1"/>
    </source>
</evidence>
<dbReference type="InterPro" id="IPR015797">
    <property type="entry name" value="NUDIX_hydrolase-like_dom_sf"/>
</dbReference>
<evidence type="ECO:0000259" key="5">
    <source>
        <dbReference type="PROSITE" id="PS51462"/>
    </source>
</evidence>
<dbReference type="Pfam" id="PF00293">
    <property type="entry name" value="NUDIX"/>
    <property type="match status" value="1"/>
</dbReference>